<dbReference type="InterPro" id="IPR058781">
    <property type="entry name" value="HH_AprE-like"/>
</dbReference>
<evidence type="ECO:0000259" key="2">
    <source>
        <dbReference type="Pfam" id="PF25994"/>
    </source>
</evidence>
<name>A0A859QSZ6_9HYPH</name>
<dbReference type="Pfam" id="PF02563">
    <property type="entry name" value="Poly_export"/>
    <property type="match status" value="1"/>
</dbReference>
<dbReference type="Gene3D" id="3.30.1950.10">
    <property type="entry name" value="wza like domain"/>
    <property type="match status" value="1"/>
</dbReference>
<geneLocation type="plasmid" evidence="4">
    <name>pemeittgr7c</name>
</geneLocation>
<dbReference type="PANTHER" id="PTHR33619">
    <property type="entry name" value="POLYSACCHARIDE EXPORT PROTEIN GFCE-RELATED"/>
    <property type="match status" value="1"/>
</dbReference>
<keyword evidence="3" id="KW-0614">Plasmid</keyword>
<sequence>MSASCRTCRNFLRNLSFAAALAVVGAVSTPAWADAPELGPRTKIRLTIMQWMPTKGEYVPWALGGEFVISEAGAISVPVIGTVTIGNLDKAGLAAEIAKRLQSKIGLVEAPQTTVEIVEYPPVYVVGDVTTPGEYKFRPGLTTLQALAMSGGELRETGSGPAHDNITLVGELRGTDNALLRSNARIARLEAELSGAREIDFAPPLNADARLVAKIQDQERIIFSTRANVLARQSKSLSELRDLLNQEIRVLEEKVKASEASIETAERELKGVRTLVERGVAVASRQSDLERELASDRAGRLDFVTAIMRARQNISETTRSLEGLYDNRQAEVASELQSEQATLEQLKLKRATTERLLLDKLSATEDSVQRGGEVTSFVIIRRADGKIGEFPASETTALMPGDVIKVVLRRMAIMSEQPTSSRSTDPQPSQASQ</sequence>
<feature type="domain" description="Polysaccharide export protein N-terminal" evidence="1">
    <location>
        <begin position="38"/>
        <end position="117"/>
    </location>
</feature>
<evidence type="ECO:0000259" key="1">
    <source>
        <dbReference type="Pfam" id="PF02563"/>
    </source>
</evidence>
<organism evidence="3 4">
    <name type="scientific">Sinorhizobium mexicanum</name>
    <dbReference type="NCBI Taxonomy" id="375549"/>
    <lineage>
        <taxon>Bacteria</taxon>
        <taxon>Pseudomonadati</taxon>
        <taxon>Pseudomonadota</taxon>
        <taxon>Alphaproteobacteria</taxon>
        <taxon>Hyphomicrobiales</taxon>
        <taxon>Rhizobiaceae</taxon>
        <taxon>Sinorhizobium/Ensifer group</taxon>
        <taxon>Sinorhizobium</taxon>
    </lineage>
</organism>
<feature type="domain" description="AprE-like long alpha-helical hairpin" evidence="2">
    <location>
        <begin position="176"/>
        <end position="353"/>
    </location>
</feature>
<dbReference type="GO" id="GO:0015159">
    <property type="term" value="F:polysaccharide transmembrane transporter activity"/>
    <property type="evidence" value="ECO:0007669"/>
    <property type="project" value="InterPro"/>
</dbReference>
<dbReference type="InterPro" id="IPR006311">
    <property type="entry name" value="TAT_signal"/>
</dbReference>
<keyword evidence="4" id="KW-1185">Reference proteome</keyword>
<dbReference type="Gene3D" id="3.10.560.10">
    <property type="entry name" value="Outer membrane lipoprotein wza domain like"/>
    <property type="match status" value="1"/>
</dbReference>
<dbReference type="Proteomes" id="UP000510721">
    <property type="component" value="Plasmid pEmeITTGR7c"/>
</dbReference>
<dbReference type="InterPro" id="IPR003715">
    <property type="entry name" value="Poly_export_N"/>
</dbReference>
<proteinExistence type="predicted"/>
<protein>
    <submittedName>
        <fullName evidence="3">Exopolysaccharide biosynthesis protein</fullName>
    </submittedName>
</protein>
<dbReference type="PROSITE" id="PS51318">
    <property type="entry name" value="TAT"/>
    <property type="match status" value="1"/>
</dbReference>
<dbReference type="RefSeq" id="WP_180942697.1">
    <property type="nucleotide sequence ID" value="NZ_CP041241.1"/>
</dbReference>
<gene>
    <name evidence="3" type="ORF">FKV68_31485</name>
</gene>
<dbReference type="Pfam" id="PF25994">
    <property type="entry name" value="HH_AprE"/>
    <property type="match status" value="1"/>
</dbReference>
<dbReference type="KEGG" id="emx:FKV68_31485"/>
<dbReference type="EMBL" id="CP041241">
    <property type="protein sequence ID" value="QLL65800.1"/>
    <property type="molecule type" value="Genomic_DNA"/>
</dbReference>
<accession>A0A859QSZ6</accession>
<evidence type="ECO:0000313" key="3">
    <source>
        <dbReference type="EMBL" id="QLL65800.1"/>
    </source>
</evidence>
<dbReference type="SUPFAM" id="SSF46579">
    <property type="entry name" value="Prefoldin"/>
    <property type="match status" value="1"/>
</dbReference>
<evidence type="ECO:0000313" key="4">
    <source>
        <dbReference type="Proteomes" id="UP000510721"/>
    </source>
</evidence>
<dbReference type="AlphaFoldDB" id="A0A859QSZ6"/>
<dbReference type="PANTHER" id="PTHR33619:SF3">
    <property type="entry name" value="POLYSACCHARIDE EXPORT PROTEIN GFCE-RELATED"/>
    <property type="match status" value="1"/>
</dbReference>
<dbReference type="InterPro" id="IPR049712">
    <property type="entry name" value="Poly_export"/>
</dbReference>
<reference evidence="3 4" key="1">
    <citation type="submission" date="2019-06" db="EMBL/GenBank/DDBJ databases">
        <title>Complete genome sequence of Ensifer mexicanus ITTG R7 isolated from nodules of Acacia angustissima (Mill.) Kuntze.</title>
        <authorList>
            <person name="Rincon-Rosales R."/>
            <person name="Rogel M.A."/>
            <person name="Guerrero G."/>
            <person name="Rincon-Molina C.I."/>
            <person name="Lopez-Lopez A."/>
            <person name="Martinez-Romero E."/>
        </authorList>
    </citation>
    <scope>NUCLEOTIDE SEQUENCE [LARGE SCALE GENOMIC DNA]</scope>
    <source>
        <strain evidence="3 4">ITTG R7</strain>
        <plasmid evidence="4">pemeittgr7c</plasmid>
    </source>
</reference>